<feature type="transmembrane region" description="Helical" evidence="1">
    <location>
        <begin position="148"/>
        <end position="180"/>
    </location>
</feature>
<dbReference type="Gramene" id="PRQ16252">
    <property type="protein sequence ID" value="PRQ16252"/>
    <property type="gene ID" value="RchiOBHm_Chr7g0182191"/>
</dbReference>
<gene>
    <name evidence="2" type="ORF">RchiOBHm_Chr7g0182191</name>
</gene>
<evidence type="ECO:0000256" key="1">
    <source>
        <dbReference type="SAM" id="Phobius"/>
    </source>
</evidence>
<keyword evidence="3" id="KW-1185">Reference proteome</keyword>
<feature type="transmembrane region" description="Helical" evidence="1">
    <location>
        <begin position="200"/>
        <end position="233"/>
    </location>
</feature>
<proteinExistence type="predicted"/>
<evidence type="ECO:0000313" key="2">
    <source>
        <dbReference type="EMBL" id="PRQ16252.1"/>
    </source>
</evidence>
<dbReference type="EMBL" id="PDCK01000045">
    <property type="protein sequence ID" value="PRQ16252.1"/>
    <property type="molecule type" value="Genomic_DNA"/>
</dbReference>
<evidence type="ECO:0000313" key="3">
    <source>
        <dbReference type="Proteomes" id="UP000238479"/>
    </source>
</evidence>
<protein>
    <submittedName>
        <fullName evidence="2">Uncharacterized protein</fullName>
    </submittedName>
</protein>
<dbReference type="AlphaFoldDB" id="A0A2P6P2V7"/>
<name>A0A2P6P2V7_ROSCH</name>
<reference evidence="2 3" key="1">
    <citation type="journal article" date="2018" name="Nat. Genet.">
        <title>The Rosa genome provides new insights in the design of modern roses.</title>
        <authorList>
            <person name="Bendahmane M."/>
        </authorList>
    </citation>
    <scope>NUCLEOTIDE SEQUENCE [LARGE SCALE GENOMIC DNA]</scope>
    <source>
        <strain evidence="3">cv. Old Blush</strain>
    </source>
</reference>
<keyword evidence="1" id="KW-0472">Membrane</keyword>
<sequence length="234" mass="25846">MLFVSLFRLLLGLFLNTQTPKFPDFFFFLLNRLLSLWVAFSGGPYPFPSALICKYALWSSVLNGVCPLVHRVMQQGSEHPLDACPLDPFVDPLTSLSLQLVFLVDLLAEDVLRFGDGLGIGFLVFESGLLLVRCLIRTTMGLPGLGPFVFISLAPWIWSCLLLLSACTFGSIGWLSYLLLRGCVPLLTASTNMEASGLDFVHGVGCVLILLYLLFLVFCISALFWPSVVLILFL</sequence>
<organism evidence="2 3">
    <name type="scientific">Rosa chinensis</name>
    <name type="common">China rose</name>
    <dbReference type="NCBI Taxonomy" id="74649"/>
    <lineage>
        <taxon>Eukaryota</taxon>
        <taxon>Viridiplantae</taxon>
        <taxon>Streptophyta</taxon>
        <taxon>Embryophyta</taxon>
        <taxon>Tracheophyta</taxon>
        <taxon>Spermatophyta</taxon>
        <taxon>Magnoliopsida</taxon>
        <taxon>eudicotyledons</taxon>
        <taxon>Gunneridae</taxon>
        <taxon>Pentapetalae</taxon>
        <taxon>rosids</taxon>
        <taxon>fabids</taxon>
        <taxon>Rosales</taxon>
        <taxon>Rosaceae</taxon>
        <taxon>Rosoideae</taxon>
        <taxon>Rosoideae incertae sedis</taxon>
        <taxon>Rosa</taxon>
    </lineage>
</organism>
<keyword evidence="1" id="KW-0812">Transmembrane</keyword>
<keyword evidence="1" id="KW-1133">Transmembrane helix</keyword>
<dbReference type="Proteomes" id="UP000238479">
    <property type="component" value="Chromosome 7"/>
</dbReference>
<accession>A0A2P6P2V7</accession>
<comment type="caution">
    <text evidence="2">The sequence shown here is derived from an EMBL/GenBank/DDBJ whole genome shotgun (WGS) entry which is preliminary data.</text>
</comment>